<accession>A0A9D1E482</accession>
<dbReference type="PANTHER" id="PTHR42855:SF2">
    <property type="entry name" value="DRUG RESISTANCE ABC TRANSPORTER,ATP-BINDING PROTEIN"/>
    <property type="match status" value="1"/>
</dbReference>
<dbReference type="Proteomes" id="UP000824200">
    <property type="component" value="Unassembled WGS sequence"/>
</dbReference>
<evidence type="ECO:0000313" key="2">
    <source>
        <dbReference type="EMBL" id="HIR66208.1"/>
    </source>
</evidence>
<dbReference type="Pfam" id="PF00005">
    <property type="entry name" value="ABC_tran"/>
    <property type="match status" value="1"/>
</dbReference>
<sequence length="126" mass="14379">MLLQVKSAEFRYGDVTIFKDVNLEVNYGENIGLVGANGAGKSTLLSCLAEEQHLFCGEIYKKSGLTLGYLRQNADFRSDRTLFDELMSVFDSQTQLLEKLNDTSKKCRKYILIRRSTVRWQTNITV</sequence>
<dbReference type="AlphaFoldDB" id="A0A9D1E482"/>
<keyword evidence="2" id="KW-0547">Nucleotide-binding</keyword>
<organism evidence="2 3">
    <name type="scientific">Candidatus Fimimonas gallinarum</name>
    <dbReference type="NCBI Taxonomy" id="2840821"/>
    <lineage>
        <taxon>Bacteria</taxon>
        <taxon>Pseudomonadati</taxon>
        <taxon>Myxococcota</taxon>
        <taxon>Myxococcia</taxon>
        <taxon>Myxococcales</taxon>
        <taxon>Cystobacterineae</taxon>
        <taxon>Myxococcaceae</taxon>
        <taxon>Myxococcaceae incertae sedis</taxon>
        <taxon>Candidatus Fimimonas</taxon>
    </lineage>
</organism>
<gene>
    <name evidence="2" type="ORF">IAC95_04960</name>
</gene>
<comment type="caution">
    <text evidence="2">The sequence shown here is derived from an EMBL/GenBank/DDBJ whole genome shotgun (WGS) entry which is preliminary data.</text>
</comment>
<evidence type="ECO:0000259" key="1">
    <source>
        <dbReference type="Pfam" id="PF00005"/>
    </source>
</evidence>
<proteinExistence type="predicted"/>
<reference evidence="2" key="1">
    <citation type="submission" date="2020-10" db="EMBL/GenBank/DDBJ databases">
        <authorList>
            <person name="Gilroy R."/>
        </authorList>
    </citation>
    <scope>NUCLEOTIDE SEQUENCE</scope>
    <source>
        <strain evidence="2">CHK121-14286</strain>
    </source>
</reference>
<keyword evidence="2" id="KW-0067">ATP-binding</keyword>
<dbReference type="PANTHER" id="PTHR42855">
    <property type="entry name" value="ABC TRANSPORTER ATP-BINDING SUBUNIT"/>
    <property type="match status" value="1"/>
</dbReference>
<dbReference type="InterPro" id="IPR051309">
    <property type="entry name" value="ABCF_ATPase"/>
</dbReference>
<protein>
    <submittedName>
        <fullName evidence="2">ABC-F family ATP-binding cassette domain-containing protein</fullName>
    </submittedName>
</protein>
<dbReference type="SUPFAM" id="SSF52540">
    <property type="entry name" value="P-loop containing nucleoside triphosphate hydrolases"/>
    <property type="match status" value="1"/>
</dbReference>
<name>A0A9D1E482_9BACT</name>
<dbReference type="Gene3D" id="3.40.50.300">
    <property type="entry name" value="P-loop containing nucleotide triphosphate hydrolases"/>
    <property type="match status" value="1"/>
</dbReference>
<dbReference type="InterPro" id="IPR027417">
    <property type="entry name" value="P-loop_NTPase"/>
</dbReference>
<dbReference type="InterPro" id="IPR003439">
    <property type="entry name" value="ABC_transporter-like_ATP-bd"/>
</dbReference>
<dbReference type="GO" id="GO:0016887">
    <property type="term" value="F:ATP hydrolysis activity"/>
    <property type="evidence" value="ECO:0007669"/>
    <property type="project" value="InterPro"/>
</dbReference>
<feature type="domain" description="ABC transporter" evidence="1">
    <location>
        <begin position="18"/>
        <end position="102"/>
    </location>
</feature>
<dbReference type="GO" id="GO:0005524">
    <property type="term" value="F:ATP binding"/>
    <property type="evidence" value="ECO:0007669"/>
    <property type="project" value="UniProtKB-KW"/>
</dbReference>
<evidence type="ECO:0000313" key="3">
    <source>
        <dbReference type="Proteomes" id="UP000824200"/>
    </source>
</evidence>
<reference evidence="2" key="2">
    <citation type="journal article" date="2021" name="PeerJ">
        <title>Extensive microbial diversity within the chicken gut microbiome revealed by metagenomics and culture.</title>
        <authorList>
            <person name="Gilroy R."/>
            <person name="Ravi A."/>
            <person name="Getino M."/>
            <person name="Pursley I."/>
            <person name="Horton D.L."/>
            <person name="Alikhan N.F."/>
            <person name="Baker D."/>
            <person name="Gharbi K."/>
            <person name="Hall N."/>
            <person name="Watson M."/>
            <person name="Adriaenssens E.M."/>
            <person name="Foster-Nyarko E."/>
            <person name="Jarju S."/>
            <person name="Secka A."/>
            <person name="Antonio M."/>
            <person name="Oren A."/>
            <person name="Chaudhuri R.R."/>
            <person name="La Ragione R."/>
            <person name="Hildebrand F."/>
            <person name="Pallen M.J."/>
        </authorList>
    </citation>
    <scope>NUCLEOTIDE SEQUENCE</scope>
    <source>
        <strain evidence="2">CHK121-14286</strain>
    </source>
</reference>
<dbReference type="EMBL" id="DVHL01000041">
    <property type="protein sequence ID" value="HIR66208.1"/>
    <property type="molecule type" value="Genomic_DNA"/>
</dbReference>